<dbReference type="eggNOG" id="ENOG50339JT">
    <property type="taxonomic scope" value="Bacteria"/>
</dbReference>
<evidence type="ECO:0000256" key="1">
    <source>
        <dbReference type="SAM" id="MobiDB-lite"/>
    </source>
</evidence>
<reference evidence="2" key="1">
    <citation type="submission" date="2017-12" db="EMBL/GenBank/DDBJ databases">
        <title>FDA dAtabase for Regulatory Grade micrObial Sequences (FDA-ARGOS): Supporting development and validation of Infectious Disease Dx tests.</title>
        <authorList>
            <person name="Campos J."/>
            <person name="Goldberg B."/>
            <person name="Tallon L."/>
            <person name="Sadzewicz L."/>
            <person name="Sengamalay N."/>
            <person name="Ott S."/>
            <person name="Godinez A."/>
            <person name="Nagaraj S."/>
            <person name="Vyas G."/>
            <person name="Aluvathingal J."/>
            <person name="Nadendla S."/>
            <person name="Geyer C."/>
            <person name="Nandy P."/>
            <person name="Hobson J."/>
            <person name="Sichtig H."/>
        </authorList>
    </citation>
    <scope>NUCLEOTIDE SEQUENCE</scope>
    <source>
        <strain evidence="2">FDAARGOS_252</strain>
        <plasmid evidence="2">unnamed1</plasmid>
    </source>
</reference>
<dbReference type="InterPro" id="IPR021327">
    <property type="entry name" value="DUF2934"/>
</dbReference>
<evidence type="ECO:0000313" key="3">
    <source>
        <dbReference type="Proteomes" id="UP000191257"/>
    </source>
</evidence>
<evidence type="ECO:0000313" key="2">
    <source>
        <dbReference type="EMBL" id="ARC35344.1"/>
    </source>
</evidence>
<protein>
    <submittedName>
        <fullName evidence="2">DUF2934 domain-containing protein</fullName>
    </submittedName>
</protein>
<dbReference type="RefSeq" id="WP_080620319.1">
    <property type="nucleotide sequence ID" value="NZ_CAWMZI010000002.1"/>
</dbReference>
<dbReference type="Pfam" id="PF11154">
    <property type="entry name" value="DUF2934"/>
    <property type="match status" value="1"/>
</dbReference>
<dbReference type="KEGG" id="pye:A6J80_02270"/>
<geneLocation type="plasmid" evidence="2 3">
    <name>unnamed1</name>
</geneLocation>
<name>A0A1V0GND8_9RHOB</name>
<keyword evidence="2" id="KW-0614">Plasmid</keyword>
<feature type="compositionally biased region" description="Basic and acidic residues" evidence="1">
    <location>
        <begin position="1"/>
        <end position="35"/>
    </location>
</feature>
<dbReference type="AlphaFoldDB" id="A0A1V0GND8"/>
<dbReference type="EMBL" id="CP020441">
    <property type="protein sequence ID" value="ARC35344.1"/>
    <property type="molecule type" value="Genomic_DNA"/>
</dbReference>
<keyword evidence="3" id="KW-1185">Reference proteome</keyword>
<gene>
    <name evidence="2" type="ORF">A6J80_02270</name>
</gene>
<feature type="compositionally biased region" description="Low complexity" evidence="1">
    <location>
        <begin position="46"/>
        <end position="68"/>
    </location>
</feature>
<feature type="region of interest" description="Disordered" evidence="1">
    <location>
        <begin position="1"/>
        <end position="103"/>
    </location>
</feature>
<accession>A0A1V0GND8</accession>
<organism evidence="2 3">
    <name type="scientific">Paracoccus yeei</name>
    <dbReference type="NCBI Taxonomy" id="147645"/>
    <lineage>
        <taxon>Bacteria</taxon>
        <taxon>Pseudomonadati</taxon>
        <taxon>Pseudomonadota</taxon>
        <taxon>Alphaproteobacteria</taxon>
        <taxon>Rhodobacterales</taxon>
        <taxon>Paracoccaceae</taxon>
        <taxon>Paracoccus</taxon>
    </lineage>
</organism>
<sequence length="103" mass="11030">MDQEEDRIRQRAHQLWEEEGRPEGRAEDHWSRARQELQGGSDPAQSDSTAEDPAAAASAAAVSGIDLASGSEPSPAEVEQSMLKGDDGPTPYLNAETGRAKRG</sequence>
<proteinExistence type="predicted"/>
<dbReference type="Proteomes" id="UP000191257">
    <property type="component" value="Plasmid unnamed1"/>
</dbReference>